<name>A0ABD3RND2_9LAMI</name>
<dbReference type="EMBL" id="JBJXBP010000008">
    <property type="protein sequence ID" value="KAL3814482.1"/>
    <property type="molecule type" value="Genomic_DNA"/>
</dbReference>
<reference evidence="1 2" key="1">
    <citation type="submission" date="2024-12" db="EMBL/GenBank/DDBJ databases">
        <title>The unique morphological basis and parallel evolutionary history of personate flowers in Penstemon.</title>
        <authorList>
            <person name="Depatie T.H."/>
            <person name="Wessinger C.A."/>
        </authorList>
    </citation>
    <scope>NUCLEOTIDE SEQUENCE [LARGE SCALE GENOMIC DNA]</scope>
    <source>
        <strain evidence="1">WTNN_2</strain>
        <tissue evidence="1">Leaf</tissue>
    </source>
</reference>
<dbReference type="AlphaFoldDB" id="A0ABD3RND2"/>
<protein>
    <submittedName>
        <fullName evidence="1">Uncharacterized protein</fullName>
    </submittedName>
</protein>
<sequence>MQKCLNAFLKFGTYISFFLVISDHPNRSCSENGTYGPNSVIFIFSAFPATPKRYVDSKTPTYPVSSLLW</sequence>
<gene>
    <name evidence="1" type="ORF">ACJIZ3_015750</name>
</gene>
<accession>A0ABD3RND2</accession>
<keyword evidence="2" id="KW-1185">Reference proteome</keyword>
<evidence type="ECO:0000313" key="1">
    <source>
        <dbReference type="EMBL" id="KAL3814482.1"/>
    </source>
</evidence>
<dbReference type="Proteomes" id="UP001634393">
    <property type="component" value="Unassembled WGS sequence"/>
</dbReference>
<comment type="caution">
    <text evidence="1">The sequence shown here is derived from an EMBL/GenBank/DDBJ whole genome shotgun (WGS) entry which is preliminary data.</text>
</comment>
<organism evidence="1 2">
    <name type="scientific">Penstemon smallii</name>
    <dbReference type="NCBI Taxonomy" id="265156"/>
    <lineage>
        <taxon>Eukaryota</taxon>
        <taxon>Viridiplantae</taxon>
        <taxon>Streptophyta</taxon>
        <taxon>Embryophyta</taxon>
        <taxon>Tracheophyta</taxon>
        <taxon>Spermatophyta</taxon>
        <taxon>Magnoliopsida</taxon>
        <taxon>eudicotyledons</taxon>
        <taxon>Gunneridae</taxon>
        <taxon>Pentapetalae</taxon>
        <taxon>asterids</taxon>
        <taxon>lamiids</taxon>
        <taxon>Lamiales</taxon>
        <taxon>Plantaginaceae</taxon>
        <taxon>Cheloneae</taxon>
        <taxon>Penstemon</taxon>
    </lineage>
</organism>
<evidence type="ECO:0000313" key="2">
    <source>
        <dbReference type="Proteomes" id="UP001634393"/>
    </source>
</evidence>
<proteinExistence type="predicted"/>